<dbReference type="AlphaFoldDB" id="A0A3N2CTL8"/>
<organism evidence="1 2">
    <name type="scientific">Nocardioides aurantiacus</name>
    <dbReference type="NCBI Taxonomy" id="86796"/>
    <lineage>
        <taxon>Bacteria</taxon>
        <taxon>Bacillati</taxon>
        <taxon>Actinomycetota</taxon>
        <taxon>Actinomycetes</taxon>
        <taxon>Propionibacteriales</taxon>
        <taxon>Nocardioidaceae</taxon>
        <taxon>Nocardioides</taxon>
    </lineage>
</organism>
<comment type="caution">
    <text evidence="1">The sequence shown here is derived from an EMBL/GenBank/DDBJ whole genome shotgun (WGS) entry which is preliminary data.</text>
</comment>
<name>A0A3N2CTL8_9ACTN</name>
<sequence length="95" mass="10622">MYMRPETTARVEREELGRAVRRCRYAVLVWASQALNAVGDKRGGVSEDPDRTPVQQLQHLLVQNLQGGPGELRLTELLATGSQVHILSARPLHRP</sequence>
<dbReference type="Proteomes" id="UP000281738">
    <property type="component" value="Unassembled WGS sequence"/>
</dbReference>
<keyword evidence="2" id="KW-1185">Reference proteome</keyword>
<proteinExistence type="predicted"/>
<protein>
    <submittedName>
        <fullName evidence="1">Uncharacterized protein</fullName>
    </submittedName>
</protein>
<evidence type="ECO:0000313" key="2">
    <source>
        <dbReference type="Proteomes" id="UP000281738"/>
    </source>
</evidence>
<accession>A0A3N2CTL8</accession>
<dbReference type="EMBL" id="RKHO01000001">
    <property type="protein sequence ID" value="ROR90865.1"/>
    <property type="molecule type" value="Genomic_DNA"/>
</dbReference>
<evidence type="ECO:0000313" key="1">
    <source>
        <dbReference type="EMBL" id="ROR90865.1"/>
    </source>
</evidence>
<reference evidence="1 2" key="1">
    <citation type="submission" date="2018-11" db="EMBL/GenBank/DDBJ databases">
        <title>Sequencing the genomes of 1000 actinobacteria strains.</title>
        <authorList>
            <person name="Klenk H.-P."/>
        </authorList>
    </citation>
    <scope>NUCLEOTIDE SEQUENCE [LARGE SCALE GENOMIC DNA]</scope>
    <source>
        <strain evidence="1 2">DSM 12652</strain>
    </source>
</reference>
<gene>
    <name evidence="1" type="ORF">EDD33_1714</name>
</gene>